<dbReference type="PROSITE" id="PS00194">
    <property type="entry name" value="THIOREDOXIN_1"/>
    <property type="match status" value="1"/>
</dbReference>
<protein>
    <recommendedName>
        <fullName evidence="6">Thioredoxin domain-containing protein</fullName>
    </recommendedName>
</protein>
<evidence type="ECO:0000256" key="5">
    <source>
        <dbReference type="SAM" id="Phobius"/>
    </source>
</evidence>
<dbReference type="Proteomes" id="UP000220102">
    <property type="component" value="Unassembled WGS sequence"/>
</dbReference>
<feature type="transmembrane region" description="Helical" evidence="5">
    <location>
        <begin position="6"/>
        <end position="28"/>
    </location>
</feature>
<keyword evidence="2" id="KW-0201">Cytochrome c-type biogenesis</keyword>
<evidence type="ECO:0000256" key="2">
    <source>
        <dbReference type="ARBA" id="ARBA00022748"/>
    </source>
</evidence>
<comment type="caution">
    <text evidence="7">The sequence shown here is derived from an EMBL/GenBank/DDBJ whole genome shotgun (WGS) entry which is preliminary data.</text>
</comment>
<evidence type="ECO:0000313" key="8">
    <source>
        <dbReference type="Proteomes" id="UP000220102"/>
    </source>
</evidence>
<sequence>MKKTDLLRILAGLVSTVAVMAALFYVFMFWNPYQIYNVNLLKWIPILICALSLGAAGYINRETPLLLLPVLFLPFAVFDLFKFFYLPFVLVLFAVGILTLAVTRPELSRSTKILATTSVATIFAVFLFSQPLRIETTTANPAAEGDLSVVNTIWDFTEQERRALPEHVLATPNGDDFHLKNLRGKTHLVTIWATWCGPCLAEKPDLERLKAEMADEESVGFLDLSIDEDKSAWKTYLDENDPKGPQVIARSPDETRRALNIGALPLHFIVDPDGQYRTFSSLKQAETALRDVDG</sequence>
<dbReference type="RefSeq" id="WP_143815420.1">
    <property type="nucleotide sequence ID" value="NZ_PDEQ01000007.1"/>
</dbReference>
<dbReference type="CDD" id="cd02966">
    <property type="entry name" value="TlpA_like_family"/>
    <property type="match status" value="1"/>
</dbReference>
<keyword evidence="5" id="KW-1133">Transmembrane helix</keyword>
<reference evidence="7 8" key="1">
    <citation type="submission" date="2017-10" db="EMBL/GenBank/DDBJ databases">
        <title>Draft genome of Longibacter Salinarum.</title>
        <authorList>
            <person name="Goh K.M."/>
            <person name="Shamsir M.S."/>
            <person name="Lim S.W."/>
        </authorList>
    </citation>
    <scope>NUCLEOTIDE SEQUENCE [LARGE SCALE GENOMIC DNA]</scope>
    <source>
        <strain evidence="7 8">KCTC 52045</strain>
    </source>
</reference>
<organism evidence="7 8">
    <name type="scientific">Longibacter salinarum</name>
    <dbReference type="NCBI Taxonomy" id="1850348"/>
    <lineage>
        <taxon>Bacteria</taxon>
        <taxon>Pseudomonadati</taxon>
        <taxon>Rhodothermota</taxon>
        <taxon>Rhodothermia</taxon>
        <taxon>Rhodothermales</taxon>
        <taxon>Salisaetaceae</taxon>
        <taxon>Longibacter</taxon>
    </lineage>
</organism>
<gene>
    <name evidence="7" type="ORF">CRI94_14215</name>
</gene>
<keyword evidence="5" id="KW-0812">Transmembrane</keyword>
<evidence type="ECO:0000256" key="3">
    <source>
        <dbReference type="ARBA" id="ARBA00023157"/>
    </source>
</evidence>
<keyword evidence="3" id="KW-1015">Disulfide bond</keyword>
<dbReference type="SUPFAM" id="SSF52833">
    <property type="entry name" value="Thioredoxin-like"/>
    <property type="match status" value="1"/>
</dbReference>
<feature type="transmembrane region" description="Helical" evidence="5">
    <location>
        <begin position="40"/>
        <end position="60"/>
    </location>
</feature>
<dbReference type="OrthoDB" id="9815205at2"/>
<name>A0A2A8CVP6_9BACT</name>
<dbReference type="InterPro" id="IPR013740">
    <property type="entry name" value="Redoxin"/>
</dbReference>
<dbReference type="GO" id="GO:0016491">
    <property type="term" value="F:oxidoreductase activity"/>
    <property type="evidence" value="ECO:0007669"/>
    <property type="project" value="InterPro"/>
</dbReference>
<dbReference type="Pfam" id="PF08534">
    <property type="entry name" value="Redoxin"/>
    <property type="match status" value="1"/>
</dbReference>
<dbReference type="PANTHER" id="PTHR42852:SF6">
    <property type="entry name" value="THIOL:DISULFIDE INTERCHANGE PROTEIN DSBE"/>
    <property type="match status" value="1"/>
</dbReference>
<dbReference type="InterPro" id="IPR013766">
    <property type="entry name" value="Thioredoxin_domain"/>
</dbReference>
<dbReference type="PANTHER" id="PTHR42852">
    <property type="entry name" value="THIOL:DISULFIDE INTERCHANGE PROTEIN DSBE"/>
    <property type="match status" value="1"/>
</dbReference>
<accession>A0A2A8CVP6</accession>
<dbReference type="EMBL" id="PDEQ01000007">
    <property type="protein sequence ID" value="PEN12664.1"/>
    <property type="molecule type" value="Genomic_DNA"/>
</dbReference>
<keyword evidence="8" id="KW-1185">Reference proteome</keyword>
<dbReference type="InterPro" id="IPR050553">
    <property type="entry name" value="Thioredoxin_ResA/DsbE_sf"/>
</dbReference>
<dbReference type="GO" id="GO:0030313">
    <property type="term" value="C:cell envelope"/>
    <property type="evidence" value="ECO:0007669"/>
    <property type="project" value="UniProtKB-SubCell"/>
</dbReference>
<dbReference type="InterPro" id="IPR036249">
    <property type="entry name" value="Thioredoxin-like_sf"/>
</dbReference>
<dbReference type="Gene3D" id="3.40.30.10">
    <property type="entry name" value="Glutaredoxin"/>
    <property type="match status" value="1"/>
</dbReference>
<evidence type="ECO:0000259" key="6">
    <source>
        <dbReference type="PROSITE" id="PS51352"/>
    </source>
</evidence>
<dbReference type="AlphaFoldDB" id="A0A2A8CVP6"/>
<keyword evidence="4" id="KW-0676">Redox-active center</keyword>
<dbReference type="PROSITE" id="PS51352">
    <property type="entry name" value="THIOREDOXIN_2"/>
    <property type="match status" value="1"/>
</dbReference>
<feature type="domain" description="Thioredoxin" evidence="6">
    <location>
        <begin position="158"/>
        <end position="294"/>
    </location>
</feature>
<feature type="transmembrane region" description="Helical" evidence="5">
    <location>
        <begin position="80"/>
        <end position="101"/>
    </location>
</feature>
<proteinExistence type="predicted"/>
<evidence type="ECO:0000256" key="1">
    <source>
        <dbReference type="ARBA" id="ARBA00004196"/>
    </source>
</evidence>
<keyword evidence="5" id="KW-0472">Membrane</keyword>
<dbReference type="GO" id="GO:0017004">
    <property type="term" value="P:cytochrome complex assembly"/>
    <property type="evidence" value="ECO:0007669"/>
    <property type="project" value="UniProtKB-KW"/>
</dbReference>
<dbReference type="InterPro" id="IPR017937">
    <property type="entry name" value="Thioredoxin_CS"/>
</dbReference>
<evidence type="ECO:0000313" key="7">
    <source>
        <dbReference type="EMBL" id="PEN12664.1"/>
    </source>
</evidence>
<evidence type="ECO:0000256" key="4">
    <source>
        <dbReference type="ARBA" id="ARBA00023284"/>
    </source>
</evidence>
<comment type="subcellular location">
    <subcellularLocation>
        <location evidence="1">Cell envelope</location>
    </subcellularLocation>
</comment>